<sequence length="544" mass="62420">MSFRSGLDTPSGQITDPGTGTDPGEQRVHRRFSLTDTLTDFINLRSDDLLATERKAVFLFFGGTGDLAYRKLYPSLFNLYRKGNLRSHFAVVGTSRQKMDNEKFREAIKKSLADSGNRTDSKEATDFVSHFYYQDHDVTDAAHYSVLKELIEKLDKKYKAEGHRIFYLSMAPQFFGTIAQDLKTQGLLSEGPDVFNRLVIEKPFGRDYDSAKQLNDALSQSFDENQIFRIDHYLGKEMIQNIEALRFGNTLVESLWNNRYIDNIQVTLSEKLGVEERANYYDNSGALRDMVQNHIMQIVSLLAMEQPVAFTDTDIRAEKVKALRSLRVYNVADAATNFVRGQYGAINDQADYRHEDNVPHDSTTETFVAGKLLFDNYRWSGTPFYIRTGKMLADKFTRVDVVFKRPLVDIFAFPQSKNTPLAANVLTIFVEPHAGFSLQLNAKTNDTGFSTEPIKLDYLVDAEKSKETPEPYERLLHDVLKGDGTNFSSWPEVSYAWKFVDQIRRVWDLQEPQFPNYTPHSMGPAAAEELIQRDHREWIYRLNK</sequence>
<dbReference type="InterPro" id="IPR019796">
    <property type="entry name" value="G6P_DH_AS"/>
</dbReference>
<feature type="domain" description="Glucose-6-phosphate dehydrogenase NAD-binding" evidence="9">
    <location>
        <begin position="60"/>
        <end position="241"/>
    </location>
</feature>
<evidence type="ECO:0000313" key="11">
    <source>
        <dbReference type="EMBL" id="KRO01357.1"/>
    </source>
</evidence>
<feature type="binding site" evidence="7">
    <location>
        <begin position="137"/>
        <end position="138"/>
    </location>
    <ligand>
        <name>NADP(+)</name>
        <dbReference type="ChEBI" id="CHEBI:58349"/>
    </ligand>
</feature>
<keyword evidence="5 7" id="KW-0560">Oxidoreductase</keyword>
<comment type="caution">
    <text evidence="11">The sequence shown here is derived from an EMBL/GenBank/DDBJ whole genome shotgun (WGS) entry which is preliminary data.</text>
</comment>
<keyword evidence="12" id="KW-1185">Reference proteome</keyword>
<dbReference type="SUPFAM" id="SSF51735">
    <property type="entry name" value="NAD(P)-binding Rossmann-fold domains"/>
    <property type="match status" value="1"/>
</dbReference>
<feature type="binding site" evidence="7">
    <location>
        <position position="236"/>
    </location>
    <ligand>
        <name>substrate</name>
    </ligand>
</feature>
<evidence type="ECO:0000259" key="10">
    <source>
        <dbReference type="Pfam" id="PF02781"/>
    </source>
</evidence>
<evidence type="ECO:0000313" key="12">
    <source>
        <dbReference type="Proteomes" id="UP000051906"/>
    </source>
</evidence>
<comment type="caution">
    <text evidence="7">Lacks conserved residue(s) required for the propagation of feature annotation.</text>
</comment>
<evidence type="ECO:0000256" key="2">
    <source>
        <dbReference type="ARBA" id="ARBA00009975"/>
    </source>
</evidence>
<dbReference type="InterPro" id="IPR022674">
    <property type="entry name" value="G6P_DH_NAD-bd"/>
</dbReference>
<organism evidence="11 12">
    <name type="scientific">Levilactobacillus paucivorans</name>
    <dbReference type="NCBI Taxonomy" id="616990"/>
    <lineage>
        <taxon>Bacteria</taxon>
        <taxon>Bacillati</taxon>
        <taxon>Bacillota</taxon>
        <taxon>Bacilli</taxon>
        <taxon>Lactobacillales</taxon>
        <taxon>Lactobacillaceae</taxon>
        <taxon>Levilactobacillus</taxon>
    </lineage>
</organism>
<evidence type="ECO:0000256" key="6">
    <source>
        <dbReference type="ARBA" id="ARBA00023277"/>
    </source>
</evidence>
<dbReference type="InterPro" id="IPR001282">
    <property type="entry name" value="G6P_DH"/>
</dbReference>
<dbReference type="PATRIC" id="fig|616990.3.peg.443"/>
<evidence type="ECO:0000256" key="4">
    <source>
        <dbReference type="ARBA" id="ARBA00022857"/>
    </source>
</evidence>
<feature type="binding site" evidence="7">
    <location>
        <position position="232"/>
    </location>
    <ligand>
        <name>substrate</name>
    </ligand>
</feature>
<dbReference type="SUPFAM" id="SSF55347">
    <property type="entry name" value="Glyceraldehyde-3-phosphate dehydrogenase-like, C-terminal domain"/>
    <property type="match status" value="1"/>
</dbReference>
<dbReference type="HAMAP" id="MF_00966">
    <property type="entry name" value="G6PD"/>
    <property type="match status" value="1"/>
</dbReference>
<evidence type="ECO:0000256" key="1">
    <source>
        <dbReference type="ARBA" id="ARBA00004937"/>
    </source>
</evidence>
<dbReference type="Proteomes" id="UP000051906">
    <property type="component" value="Unassembled WGS sequence"/>
</dbReference>
<feature type="compositionally biased region" description="Polar residues" evidence="8">
    <location>
        <begin position="8"/>
        <end position="18"/>
    </location>
</feature>
<dbReference type="PROSITE" id="PS00069">
    <property type="entry name" value="G6P_DEHYDROGENASE"/>
    <property type="match status" value="1"/>
</dbReference>
<proteinExistence type="inferred from homology"/>
<keyword evidence="4 7" id="KW-0521">NADP</keyword>
<feature type="binding site" evidence="7">
    <location>
        <position position="390"/>
    </location>
    <ligand>
        <name>substrate</name>
    </ligand>
</feature>
<dbReference type="GO" id="GO:0050661">
    <property type="term" value="F:NADP binding"/>
    <property type="evidence" value="ECO:0007669"/>
    <property type="project" value="UniProtKB-UniRule"/>
</dbReference>
<dbReference type="Pfam" id="PF00479">
    <property type="entry name" value="G6PD_N"/>
    <property type="match status" value="1"/>
</dbReference>
<comment type="pathway">
    <text evidence="1 7">Carbohydrate degradation; pentose phosphate pathway; D-ribulose 5-phosphate from D-glucose 6-phosphate (oxidative stage): step 1/3.</text>
</comment>
<feature type="region of interest" description="Disordered" evidence="8">
    <location>
        <begin position="1"/>
        <end position="27"/>
    </location>
</feature>
<name>A0A0R2LQF9_9LACO</name>
<dbReference type="GO" id="GO:0006006">
    <property type="term" value="P:glucose metabolic process"/>
    <property type="evidence" value="ECO:0007669"/>
    <property type="project" value="UniProtKB-KW"/>
</dbReference>
<keyword evidence="6 7" id="KW-0119">Carbohydrate metabolism</keyword>
<evidence type="ECO:0000256" key="8">
    <source>
        <dbReference type="SAM" id="MobiDB-lite"/>
    </source>
</evidence>
<dbReference type="PRINTS" id="PR00079">
    <property type="entry name" value="G6PDHDRGNASE"/>
</dbReference>
<comment type="similarity">
    <text evidence="2 7">Belongs to the glucose-6-phosphate dehydrogenase family.</text>
</comment>
<dbReference type="Gene3D" id="3.40.50.720">
    <property type="entry name" value="NAD(P)-binding Rossmann-like Domain"/>
    <property type="match status" value="1"/>
</dbReference>
<dbReference type="NCBIfam" id="TIGR00871">
    <property type="entry name" value="zwf"/>
    <property type="match status" value="1"/>
</dbReference>
<evidence type="ECO:0000256" key="5">
    <source>
        <dbReference type="ARBA" id="ARBA00023002"/>
    </source>
</evidence>
<gene>
    <name evidence="7" type="primary">zwf</name>
    <name evidence="11" type="ORF">IV54_GL000409</name>
</gene>
<dbReference type="Pfam" id="PF02781">
    <property type="entry name" value="G6PD_C"/>
    <property type="match status" value="1"/>
</dbReference>
<dbReference type="EMBL" id="JQCA01000112">
    <property type="protein sequence ID" value="KRO01357.1"/>
    <property type="molecule type" value="Genomic_DNA"/>
</dbReference>
<dbReference type="GO" id="GO:0009051">
    <property type="term" value="P:pentose-phosphate shunt, oxidative branch"/>
    <property type="evidence" value="ECO:0007669"/>
    <property type="project" value="TreeGrafter"/>
</dbReference>
<feature type="binding site" evidence="7">
    <location>
        <position position="270"/>
    </location>
    <ligand>
        <name>substrate</name>
    </ligand>
</feature>
<feature type="binding site" evidence="7">
    <location>
        <position position="96"/>
    </location>
    <ligand>
        <name>NADP(+)</name>
        <dbReference type="ChEBI" id="CHEBI:58349"/>
    </ligand>
</feature>
<feature type="active site" description="Proton acceptor" evidence="7">
    <location>
        <position position="294"/>
    </location>
</feature>
<dbReference type="EC" id="1.1.1.49" evidence="7"/>
<keyword evidence="3 7" id="KW-0313">Glucose metabolism</keyword>
<dbReference type="GO" id="GO:0004345">
    <property type="term" value="F:glucose-6-phosphate dehydrogenase activity"/>
    <property type="evidence" value="ECO:0007669"/>
    <property type="project" value="UniProtKB-UniRule"/>
</dbReference>
<feature type="binding site" evidence="7">
    <location>
        <position position="395"/>
    </location>
    <ligand>
        <name>substrate</name>
    </ligand>
</feature>
<accession>A0A0R2LQF9</accession>
<comment type="function">
    <text evidence="7">Catalyzes the oxidation of glucose 6-phosphate to 6-phosphogluconolactone.</text>
</comment>
<dbReference type="UniPathway" id="UPA00115">
    <property type="reaction ID" value="UER00408"/>
</dbReference>
<dbReference type="InterPro" id="IPR036291">
    <property type="entry name" value="NAD(P)-bd_dom_sf"/>
</dbReference>
<evidence type="ECO:0000256" key="7">
    <source>
        <dbReference type="HAMAP-Rule" id="MF_00966"/>
    </source>
</evidence>
<dbReference type="PANTHER" id="PTHR23429:SF0">
    <property type="entry name" value="GLUCOSE-6-PHOSPHATE 1-DEHYDROGENASE"/>
    <property type="match status" value="1"/>
</dbReference>
<dbReference type="PIRSF" id="PIRSF000110">
    <property type="entry name" value="G6PD"/>
    <property type="match status" value="1"/>
</dbReference>
<evidence type="ECO:0000256" key="3">
    <source>
        <dbReference type="ARBA" id="ARBA00022526"/>
    </source>
</evidence>
<feature type="binding site" evidence="7">
    <location>
        <position position="289"/>
    </location>
    <ligand>
        <name>substrate</name>
    </ligand>
</feature>
<dbReference type="PANTHER" id="PTHR23429">
    <property type="entry name" value="GLUCOSE-6-PHOSPHATE 1-DEHYDROGENASE G6PD"/>
    <property type="match status" value="1"/>
</dbReference>
<evidence type="ECO:0000259" key="9">
    <source>
        <dbReference type="Pfam" id="PF00479"/>
    </source>
</evidence>
<reference evidence="11 12" key="1">
    <citation type="journal article" date="2015" name="Genome Announc.">
        <title>Expanding the biotechnology potential of lactobacilli through comparative genomics of 213 strains and associated genera.</title>
        <authorList>
            <person name="Sun Z."/>
            <person name="Harris H.M."/>
            <person name="McCann A."/>
            <person name="Guo C."/>
            <person name="Argimon S."/>
            <person name="Zhang W."/>
            <person name="Yang X."/>
            <person name="Jeffery I.B."/>
            <person name="Cooney J.C."/>
            <person name="Kagawa T.F."/>
            <person name="Liu W."/>
            <person name="Song Y."/>
            <person name="Salvetti E."/>
            <person name="Wrobel A."/>
            <person name="Rasinkangas P."/>
            <person name="Parkhill J."/>
            <person name="Rea M.C."/>
            <person name="O'Sullivan O."/>
            <person name="Ritari J."/>
            <person name="Douillard F.P."/>
            <person name="Paul Ross R."/>
            <person name="Yang R."/>
            <person name="Briner A.E."/>
            <person name="Felis G.E."/>
            <person name="de Vos W.M."/>
            <person name="Barrangou R."/>
            <person name="Klaenhammer T.R."/>
            <person name="Caufield P.W."/>
            <person name="Cui Y."/>
            <person name="Zhang H."/>
            <person name="O'Toole P.W."/>
        </authorList>
    </citation>
    <scope>NUCLEOTIDE SEQUENCE [LARGE SCALE GENOMIC DNA]</scope>
    <source>
        <strain evidence="11 12">DSM 22467</strain>
    </source>
</reference>
<dbReference type="GO" id="GO:0005829">
    <property type="term" value="C:cytosol"/>
    <property type="evidence" value="ECO:0007669"/>
    <property type="project" value="TreeGrafter"/>
</dbReference>
<feature type="domain" description="Glucose-6-phosphate dehydrogenase C-terminal" evidence="10">
    <location>
        <begin position="244"/>
        <end position="538"/>
    </location>
</feature>
<protein>
    <recommendedName>
        <fullName evidence="7">Glucose-6-phosphate 1-dehydrogenase</fullName>
        <shortName evidence="7">G6PD</shortName>
        <ecNumber evidence="7">1.1.1.49</ecNumber>
    </recommendedName>
</protein>
<feature type="binding site" evidence="7">
    <location>
        <position position="202"/>
    </location>
    <ligand>
        <name>NADP(+)</name>
        <dbReference type="ChEBI" id="CHEBI:58349"/>
    </ligand>
</feature>
<dbReference type="InterPro" id="IPR022675">
    <property type="entry name" value="G6P_DH_C"/>
</dbReference>
<dbReference type="AlphaFoldDB" id="A0A0R2LQF9"/>
<dbReference type="STRING" id="616990.IV54_GL000409"/>
<dbReference type="Gene3D" id="3.30.360.10">
    <property type="entry name" value="Dihydrodipicolinate Reductase, domain 2"/>
    <property type="match status" value="1"/>
</dbReference>
<comment type="catalytic activity">
    <reaction evidence="7">
        <text>D-glucose 6-phosphate + NADP(+) = 6-phospho-D-glucono-1,5-lactone + NADPH + H(+)</text>
        <dbReference type="Rhea" id="RHEA:15841"/>
        <dbReference type="ChEBI" id="CHEBI:15378"/>
        <dbReference type="ChEBI" id="CHEBI:57783"/>
        <dbReference type="ChEBI" id="CHEBI:57955"/>
        <dbReference type="ChEBI" id="CHEBI:58349"/>
        <dbReference type="ChEBI" id="CHEBI:61548"/>
        <dbReference type="EC" id="1.1.1.49"/>
    </reaction>
</comment>